<evidence type="ECO:0000313" key="2">
    <source>
        <dbReference type="Proteomes" id="UP000649617"/>
    </source>
</evidence>
<sequence length="151" mass="16266">MDDQSSEQTMVDLYRSFVGANQSGPTVDVLLGPGSFQFRRAAAPRPEAQVASEYQLPDITRAFVADFWHTLGAKDAYSSVVTSKTEAPGLPYISCVQGGLEEPGGVGTEEGRAFWAAQKKNKGYYLRAGAELLTCDGPCEADRDLATCFCL</sequence>
<accession>A0A812ILB7</accession>
<dbReference type="Proteomes" id="UP000649617">
    <property type="component" value="Unassembled WGS sequence"/>
</dbReference>
<gene>
    <name evidence="1" type="ORF">SPIL2461_LOCUS181</name>
</gene>
<dbReference type="AlphaFoldDB" id="A0A812ILB7"/>
<dbReference type="OrthoDB" id="435957at2759"/>
<reference evidence="1" key="1">
    <citation type="submission" date="2021-02" db="EMBL/GenBank/DDBJ databases">
        <authorList>
            <person name="Dougan E. K."/>
            <person name="Rhodes N."/>
            <person name="Thang M."/>
            <person name="Chan C."/>
        </authorList>
    </citation>
    <scope>NUCLEOTIDE SEQUENCE</scope>
</reference>
<comment type="caution">
    <text evidence="1">The sequence shown here is derived from an EMBL/GenBank/DDBJ whole genome shotgun (WGS) entry which is preliminary data.</text>
</comment>
<evidence type="ECO:0000313" key="1">
    <source>
        <dbReference type="EMBL" id="CAE7150625.1"/>
    </source>
</evidence>
<proteinExistence type="predicted"/>
<organism evidence="1 2">
    <name type="scientific">Symbiodinium pilosum</name>
    <name type="common">Dinoflagellate</name>
    <dbReference type="NCBI Taxonomy" id="2952"/>
    <lineage>
        <taxon>Eukaryota</taxon>
        <taxon>Sar</taxon>
        <taxon>Alveolata</taxon>
        <taxon>Dinophyceae</taxon>
        <taxon>Suessiales</taxon>
        <taxon>Symbiodiniaceae</taxon>
        <taxon>Symbiodinium</taxon>
    </lineage>
</organism>
<name>A0A812ILB7_SYMPI</name>
<protein>
    <submittedName>
        <fullName evidence="1">Uncharacterized protein</fullName>
    </submittedName>
</protein>
<dbReference type="EMBL" id="CAJNIZ010000002">
    <property type="protein sequence ID" value="CAE7150625.1"/>
    <property type="molecule type" value="Genomic_DNA"/>
</dbReference>
<keyword evidence="2" id="KW-1185">Reference proteome</keyword>